<name>A0A6J5NAB3_9CAUD</name>
<evidence type="ECO:0000256" key="1">
    <source>
        <dbReference type="SAM" id="Phobius"/>
    </source>
</evidence>
<keyword evidence="1" id="KW-1133">Transmembrane helix</keyword>
<protein>
    <submittedName>
        <fullName evidence="2">Uncharacterized protein</fullName>
    </submittedName>
</protein>
<feature type="transmembrane region" description="Helical" evidence="1">
    <location>
        <begin position="6"/>
        <end position="23"/>
    </location>
</feature>
<keyword evidence="1" id="KW-0812">Transmembrane</keyword>
<reference evidence="2" key="1">
    <citation type="submission" date="2020-04" db="EMBL/GenBank/DDBJ databases">
        <authorList>
            <person name="Chiriac C."/>
            <person name="Salcher M."/>
            <person name="Ghai R."/>
            <person name="Kavagutti S V."/>
        </authorList>
    </citation>
    <scope>NUCLEOTIDE SEQUENCE</scope>
</reference>
<keyword evidence="1" id="KW-0472">Membrane</keyword>
<proteinExistence type="predicted"/>
<accession>A0A6J5NAB3</accession>
<dbReference type="EMBL" id="LR796581">
    <property type="protein sequence ID" value="CAB4152519.1"/>
    <property type="molecule type" value="Genomic_DNA"/>
</dbReference>
<sequence>MTGAIRISIAIVVLIWIYAFMMAKDEKSLAIDARQTAISKALSKLDYVEAANIRECMAKFATTENVSAIINGQVLECRTKRGYLMGSI</sequence>
<evidence type="ECO:0000313" key="2">
    <source>
        <dbReference type="EMBL" id="CAB4152519.1"/>
    </source>
</evidence>
<gene>
    <name evidence="2" type="ORF">UFOVP607_18</name>
</gene>
<organism evidence="2">
    <name type="scientific">uncultured Caudovirales phage</name>
    <dbReference type="NCBI Taxonomy" id="2100421"/>
    <lineage>
        <taxon>Viruses</taxon>
        <taxon>Duplodnaviria</taxon>
        <taxon>Heunggongvirae</taxon>
        <taxon>Uroviricota</taxon>
        <taxon>Caudoviricetes</taxon>
        <taxon>Peduoviridae</taxon>
        <taxon>Maltschvirus</taxon>
        <taxon>Maltschvirus maltsch</taxon>
    </lineage>
</organism>